<evidence type="ECO:0000256" key="7">
    <source>
        <dbReference type="ARBA" id="ARBA00022989"/>
    </source>
</evidence>
<feature type="transmembrane region" description="Helical" evidence="13">
    <location>
        <begin position="38"/>
        <end position="58"/>
    </location>
</feature>
<dbReference type="CDD" id="cd06503">
    <property type="entry name" value="ATP-synt_Fo_b"/>
    <property type="match status" value="1"/>
</dbReference>
<proteinExistence type="inferred from homology"/>
<keyword evidence="9 13" id="KW-0472">Membrane</keyword>
<comment type="function">
    <text evidence="11 13">F(1)F(0) ATP synthase produces ATP from ADP in the presence of a proton or sodium gradient. F-type ATPases consist of two structural domains, F(1) containing the extramembraneous catalytic core and F(0) containing the membrane proton channel, linked together by a central stalk and a peripheral stalk. During catalysis, ATP synthesis in the catalytic domain of F(1) is coupled via a rotary mechanism of the central stalk subunits to proton translocation.</text>
</comment>
<dbReference type="Pfam" id="PF00430">
    <property type="entry name" value="ATP-synt_B"/>
    <property type="match status" value="1"/>
</dbReference>
<keyword evidence="6 13" id="KW-0375">Hydrogen ion transport</keyword>
<keyword evidence="5 13" id="KW-0812">Transmembrane</keyword>
<gene>
    <name evidence="13 17" type="primary">atpF</name>
    <name evidence="17" type="ORF">FIV42_08585</name>
</gene>
<dbReference type="GO" id="GO:0046933">
    <property type="term" value="F:proton-transporting ATP synthase activity, rotational mechanism"/>
    <property type="evidence" value="ECO:0007669"/>
    <property type="project" value="UniProtKB-UniRule"/>
</dbReference>
<dbReference type="GO" id="GO:0012505">
    <property type="term" value="C:endomembrane system"/>
    <property type="evidence" value="ECO:0007669"/>
    <property type="project" value="UniProtKB-SubCell"/>
</dbReference>
<dbReference type="PANTHER" id="PTHR33445">
    <property type="entry name" value="ATP SYNTHASE SUBUNIT B', CHLOROPLASTIC"/>
    <property type="match status" value="1"/>
</dbReference>
<keyword evidence="2 13" id="KW-0813">Transport</keyword>
<dbReference type="InterPro" id="IPR050059">
    <property type="entry name" value="ATP_synthase_B_chain"/>
</dbReference>
<evidence type="ECO:0000256" key="1">
    <source>
        <dbReference type="ARBA" id="ARBA00005513"/>
    </source>
</evidence>
<keyword evidence="16" id="KW-0732">Signal</keyword>
<dbReference type="GO" id="GO:0005886">
    <property type="term" value="C:plasma membrane"/>
    <property type="evidence" value="ECO:0007669"/>
    <property type="project" value="UniProtKB-SubCell"/>
</dbReference>
<evidence type="ECO:0000256" key="6">
    <source>
        <dbReference type="ARBA" id="ARBA00022781"/>
    </source>
</evidence>
<dbReference type="NCBIfam" id="TIGR01144">
    <property type="entry name" value="ATP_synt_b"/>
    <property type="match status" value="1"/>
</dbReference>
<dbReference type="EMBL" id="CP041186">
    <property type="protein sequence ID" value="QDG50783.1"/>
    <property type="molecule type" value="Genomic_DNA"/>
</dbReference>
<dbReference type="AlphaFoldDB" id="A0A4Y6PRD3"/>
<comment type="subcellular location">
    <subcellularLocation>
        <location evidence="13">Cell membrane</location>
        <topology evidence="13">Single-pass membrane protein</topology>
    </subcellularLocation>
    <subcellularLocation>
        <location evidence="12">Endomembrane system</location>
        <topology evidence="12">Single-pass membrane protein</topology>
    </subcellularLocation>
</comment>
<organism evidence="17 18">
    <name type="scientific">Persicimonas caeni</name>
    <dbReference type="NCBI Taxonomy" id="2292766"/>
    <lineage>
        <taxon>Bacteria</taxon>
        <taxon>Deltaproteobacteria</taxon>
        <taxon>Bradymonadales</taxon>
        <taxon>Bradymonadaceae</taxon>
        <taxon>Persicimonas</taxon>
    </lineage>
</organism>
<keyword evidence="8 13" id="KW-0406">Ion transport</keyword>
<feature type="signal peptide" evidence="16">
    <location>
        <begin position="1"/>
        <end position="28"/>
    </location>
</feature>
<evidence type="ECO:0000256" key="10">
    <source>
        <dbReference type="ARBA" id="ARBA00023310"/>
    </source>
</evidence>
<name>A0A4Y6PRD3_PERCE</name>
<evidence type="ECO:0000256" key="2">
    <source>
        <dbReference type="ARBA" id="ARBA00022448"/>
    </source>
</evidence>
<evidence type="ECO:0000256" key="12">
    <source>
        <dbReference type="ARBA" id="ARBA00037847"/>
    </source>
</evidence>
<evidence type="ECO:0000256" key="5">
    <source>
        <dbReference type="ARBA" id="ARBA00022692"/>
    </source>
</evidence>
<keyword evidence="7 13" id="KW-1133">Transmembrane helix</keyword>
<keyword evidence="18" id="KW-1185">Reference proteome</keyword>
<evidence type="ECO:0000256" key="3">
    <source>
        <dbReference type="ARBA" id="ARBA00022475"/>
    </source>
</evidence>
<accession>A0A4Y6PRD3</accession>
<dbReference type="GO" id="GO:0046961">
    <property type="term" value="F:proton-transporting ATPase activity, rotational mechanism"/>
    <property type="evidence" value="ECO:0007669"/>
    <property type="project" value="TreeGrafter"/>
</dbReference>
<feature type="chain" id="PRO_5030106294" description="ATP synthase subunit b" evidence="16">
    <location>
        <begin position="29"/>
        <end position="202"/>
    </location>
</feature>
<comment type="subunit">
    <text evidence="13">F-type ATPases have 2 components, F(1) - the catalytic core - and F(0) - the membrane proton channel. F(1) has five subunits: alpha(3), beta(3), gamma(1), delta(1), epsilon(1). F(0) has three main subunits: a(1), b(2) and c(10-14). The alpha and beta chains form an alternating ring which encloses part of the gamma chain. F(1) is attached to F(0) by a central stalk formed by the gamma and epsilon chains, while a peripheral stalk is formed by the delta and b chains.</text>
</comment>
<evidence type="ECO:0000256" key="15">
    <source>
        <dbReference type="SAM" id="Coils"/>
    </source>
</evidence>
<evidence type="ECO:0000313" key="18">
    <source>
        <dbReference type="Proteomes" id="UP000315995"/>
    </source>
</evidence>
<dbReference type="RefSeq" id="WP_141197275.1">
    <property type="nucleotide sequence ID" value="NZ_CP041186.1"/>
</dbReference>
<dbReference type="InterPro" id="IPR002146">
    <property type="entry name" value="ATP_synth_b/b'su_bac/chlpt"/>
</dbReference>
<evidence type="ECO:0000256" key="14">
    <source>
        <dbReference type="RuleBase" id="RU003848"/>
    </source>
</evidence>
<dbReference type="Proteomes" id="UP000315995">
    <property type="component" value="Chromosome"/>
</dbReference>
<evidence type="ECO:0000313" key="17">
    <source>
        <dbReference type="EMBL" id="QDG50783.1"/>
    </source>
</evidence>
<accession>A0A5B8Y303</accession>
<keyword evidence="10 13" id="KW-0066">ATP synthesis</keyword>
<dbReference type="PANTHER" id="PTHR33445:SF1">
    <property type="entry name" value="ATP SYNTHASE SUBUNIT B"/>
    <property type="match status" value="1"/>
</dbReference>
<dbReference type="InterPro" id="IPR005864">
    <property type="entry name" value="ATP_synth_F0_bsu_bac"/>
</dbReference>
<evidence type="ECO:0000256" key="9">
    <source>
        <dbReference type="ARBA" id="ARBA00023136"/>
    </source>
</evidence>
<reference evidence="17 18" key="1">
    <citation type="submission" date="2019-06" db="EMBL/GenBank/DDBJ databases">
        <title>Persicimonas caeni gen. nov., sp. nov., a predatory bacterium isolated from solar saltern.</title>
        <authorList>
            <person name="Wang S."/>
        </authorList>
    </citation>
    <scope>NUCLEOTIDE SEQUENCE [LARGE SCALE GENOMIC DNA]</scope>
    <source>
        <strain evidence="17 18">YN101</strain>
    </source>
</reference>
<evidence type="ECO:0000256" key="4">
    <source>
        <dbReference type="ARBA" id="ARBA00022547"/>
    </source>
</evidence>
<keyword evidence="3 13" id="KW-1003">Cell membrane</keyword>
<keyword evidence="4 13" id="KW-0138">CF(0)</keyword>
<dbReference type="OrthoDB" id="5471016at2"/>
<keyword evidence="15" id="KW-0175">Coiled coil</keyword>
<sequence length="202" mass="22642">MKFRAPTPVKLAVLAGCAVLLFAQPAFAAAGGGHGFPWGSWIVSIINLLIFLGIIYKFGGEGITNFFKTRRETLIHDLEEARKLREEAEARLEEYTARLDALEDERKKLLEEYHEQGEREKKRIVEEAKTQVEKMRADAEVTIEQEVKKAIADLERQVVDLAVGMTETMAREKLDGGTQKTLVDNYVSELSTLDSGDSERAA</sequence>
<evidence type="ECO:0000256" key="16">
    <source>
        <dbReference type="SAM" id="SignalP"/>
    </source>
</evidence>
<dbReference type="GO" id="GO:0045259">
    <property type="term" value="C:proton-transporting ATP synthase complex"/>
    <property type="evidence" value="ECO:0007669"/>
    <property type="project" value="UniProtKB-KW"/>
</dbReference>
<protein>
    <recommendedName>
        <fullName evidence="13">ATP synthase subunit b</fullName>
    </recommendedName>
    <alternativeName>
        <fullName evidence="13">ATP synthase F(0) sector subunit b</fullName>
    </alternativeName>
    <alternativeName>
        <fullName evidence="13">ATPase subunit I</fullName>
    </alternativeName>
    <alternativeName>
        <fullName evidence="13">F-type ATPase subunit b</fullName>
        <shortName evidence="13">F-ATPase subunit b</shortName>
    </alternativeName>
</protein>
<dbReference type="HAMAP" id="MF_01398">
    <property type="entry name" value="ATP_synth_b_bprime"/>
    <property type="match status" value="1"/>
</dbReference>
<evidence type="ECO:0000256" key="13">
    <source>
        <dbReference type="HAMAP-Rule" id="MF_01398"/>
    </source>
</evidence>
<comment type="similarity">
    <text evidence="1 13 14">Belongs to the ATPase B chain family.</text>
</comment>
<feature type="coiled-coil region" evidence="15">
    <location>
        <begin position="71"/>
        <end position="145"/>
    </location>
</feature>
<comment type="function">
    <text evidence="13">Component of the F(0) channel, it forms part of the peripheral stalk, linking F(1) to F(0).</text>
</comment>
<evidence type="ECO:0000256" key="11">
    <source>
        <dbReference type="ARBA" id="ARBA00025198"/>
    </source>
</evidence>
<evidence type="ECO:0000256" key="8">
    <source>
        <dbReference type="ARBA" id="ARBA00023065"/>
    </source>
</evidence>